<comment type="caution">
    <text evidence="2">The sequence shown here is derived from an EMBL/GenBank/DDBJ whole genome shotgun (WGS) entry which is preliminary data.</text>
</comment>
<keyword evidence="3" id="KW-1185">Reference proteome</keyword>
<keyword evidence="1" id="KW-0472">Membrane</keyword>
<feature type="transmembrane region" description="Helical" evidence="1">
    <location>
        <begin position="37"/>
        <end position="58"/>
    </location>
</feature>
<proteinExistence type="predicted"/>
<evidence type="ECO:0000313" key="3">
    <source>
        <dbReference type="Proteomes" id="UP001138681"/>
    </source>
</evidence>
<evidence type="ECO:0000256" key="1">
    <source>
        <dbReference type="SAM" id="Phobius"/>
    </source>
</evidence>
<protein>
    <submittedName>
        <fullName evidence="2">DUF983 domain-containing protein</fullName>
    </submittedName>
</protein>
<keyword evidence="1" id="KW-1133">Transmembrane helix</keyword>
<gene>
    <name evidence="2" type="ORF">KCG46_08165</name>
</gene>
<dbReference type="Proteomes" id="UP001138681">
    <property type="component" value="Unassembled WGS sequence"/>
</dbReference>
<name>A0A9X1F3B6_9SPHN</name>
<keyword evidence="1" id="KW-0812">Transmembrane</keyword>
<reference evidence="2" key="1">
    <citation type="submission" date="2021-04" db="EMBL/GenBank/DDBJ databases">
        <authorList>
            <person name="Pira H."/>
            <person name="Risdian C."/>
            <person name="Wink J."/>
        </authorList>
    </citation>
    <scope>NUCLEOTIDE SEQUENCE</scope>
    <source>
        <strain evidence="2">WH158</strain>
    </source>
</reference>
<dbReference type="EMBL" id="JAGSPC010000001">
    <property type="protein sequence ID" value="MBV7259546.1"/>
    <property type="molecule type" value="Genomic_DNA"/>
</dbReference>
<evidence type="ECO:0000313" key="2">
    <source>
        <dbReference type="EMBL" id="MBV7259546.1"/>
    </source>
</evidence>
<dbReference type="InterPro" id="IPR009325">
    <property type="entry name" value="DUF983"/>
</dbReference>
<feature type="transmembrane region" description="Helical" evidence="1">
    <location>
        <begin position="64"/>
        <end position="86"/>
    </location>
</feature>
<dbReference type="AlphaFoldDB" id="A0A9X1F3B6"/>
<sequence>MCPRCGKATLFEAPARIATECEACQLDYSELERGARWSGLLTIIMAVLLISAAMGIDIALQPPFWLQVLIWSVVTVAGILGGLRLYKTALLYAQYEAKLEKENADT</sequence>
<organism evidence="2 3">
    <name type="scientific">Erythrobacter crassostreae</name>
    <dbReference type="NCBI Taxonomy" id="2828328"/>
    <lineage>
        <taxon>Bacteria</taxon>
        <taxon>Pseudomonadati</taxon>
        <taxon>Pseudomonadota</taxon>
        <taxon>Alphaproteobacteria</taxon>
        <taxon>Sphingomonadales</taxon>
        <taxon>Erythrobacteraceae</taxon>
        <taxon>Erythrobacter/Porphyrobacter group</taxon>
        <taxon>Erythrobacter</taxon>
    </lineage>
</organism>
<accession>A0A9X1F3B6</accession>
<dbReference type="Pfam" id="PF06170">
    <property type="entry name" value="DUF983"/>
    <property type="match status" value="1"/>
</dbReference>